<dbReference type="InterPro" id="IPR000073">
    <property type="entry name" value="AB_hydrolase_1"/>
</dbReference>
<name>A0A2G7FNI3_9EURO</name>
<sequence length="947" mass="104314">MSNNPTVVIVPGSWHCPKHYKYLIDGLAKFNYEAVGVTLPSVNSSPPHASWDQDAQAVREVIMKSLDNGNDVIAVAHSFGGVAMSEAVKGLGKEAREKQGLKGGVVRLIYMCAMALPKGQTHVGQIQPQTPEEEELERQRQELQAKYGGMRFTEDGAMLLDKDVIRDVFYNRCDPKDVDEAVELLGSFPTGPLTVPVTYTAYREIPSTYIVCENDRALALSYQERMIAQGDGSPCTFDFVRSHSRVTTRRGRRRYASRANLPEEGNGSTSTLENAIDAFHESQSQVHPVADQDILASWLDIDLDHCFDENSTPNLYSMEFPDLLAGTARPARHHDEIVTSPVTHHSDMIQRPVLLDSRPRIGSSLNSPVYLLNSKLNATILEECLARIHDTIVTGCASRFIGYECNLYKPGHRYQLEEDGSDRPQDQKPVQLDPISTENLPKTPSSISQSDMSLITSGPSSQQPGSMAQDISHRMTILGTIRFLDHFSDLYGNRLTVSARKKSDAVLKAVLRAFSLQWLSSADSSIGVQSTTNYNSPIGRDTPRNSPMDAFYDSWFQARSLINNALSVQSFRVIYAILMFDGISIPAKASGETLVAHEFLDVGLQKLNCLAGLVEQYCINLGPHSTYGTIMEASLSVVRWCGHVRDIGAALTADHVCKLSDVSGNEKGQSTSSGYEPMSPCSFHQSFNQDFDDSVPGICRAAVAEAFRVWKQVVAIKGILFNQTKNDLELRPNLSEDIISTTTAVGRFKEAFGSFLDYCIENLGFLSMRSRLSSVSIVMFWNLGIFVLMETLKPTMTGTNQPCSHSIFSKLQTYNEEAALSVARTADCVLSLPFEEIFNLQNGVSAEASVLSYHITPTLVAATFQKAIEAILGIQLYPPYSDGTLKDRSLSLHADSTWKQHIDTIMKGLVSLDVTIGGSLASGVAIQNLMQIHGDIISDCWSCDFET</sequence>
<dbReference type="EMBL" id="NEXV01000528">
    <property type="protein sequence ID" value="PIG82197.1"/>
    <property type="molecule type" value="Genomic_DNA"/>
</dbReference>
<dbReference type="Pfam" id="PF12697">
    <property type="entry name" value="Abhydrolase_6"/>
    <property type="match status" value="1"/>
</dbReference>
<organism evidence="3 4">
    <name type="scientific">Aspergillus arachidicola</name>
    <dbReference type="NCBI Taxonomy" id="656916"/>
    <lineage>
        <taxon>Eukaryota</taxon>
        <taxon>Fungi</taxon>
        <taxon>Dikarya</taxon>
        <taxon>Ascomycota</taxon>
        <taxon>Pezizomycotina</taxon>
        <taxon>Eurotiomycetes</taxon>
        <taxon>Eurotiomycetidae</taxon>
        <taxon>Eurotiales</taxon>
        <taxon>Aspergillaceae</taxon>
        <taxon>Aspergillus</taxon>
        <taxon>Aspergillus subgen. Circumdati</taxon>
    </lineage>
</organism>
<comment type="caution">
    <text evidence="3">The sequence shown here is derived from an EMBL/GenBank/DDBJ whole genome shotgun (WGS) entry which is preliminary data.</text>
</comment>
<dbReference type="PANTHER" id="PTHR37017">
    <property type="entry name" value="AB HYDROLASE-1 DOMAIN-CONTAINING PROTEIN-RELATED"/>
    <property type="match status" value="1"/>
</dbReference>
<dbReference type="SUPFAM" id="SSF53474">
    <property type="entry name" value="alpha/beta-Hydrolases"/>
    <property type="match status" value="1"/>
</dbReference>
<evidence type="ECO:0000313" key="3">
    <source>
        <dbReference type="EMBL" id="PIG82197.1"/>
    </source>
</evidence>
<evidence type="ECO:0000313" key="4">
    <source>
        <dbReference type="Proteomes" id="UP000231358"/>
    </source>
</evidence>
<gene>
    <name evidence="3" type="ORF">AARAC_000151</name>
</gene>
<dbReference type="InterPro" id="IPR029058">
    <property type="entry name" value="AB_hydrolase_fold"/>
</dbReference>
<feature type="region of interest" description="Disordered" evidence="1">
    <location>
        <begin position="416"/>
        <end position="469"/>
    </location>
</feature>
<dbReference type="PANTHER" id="PTHR37017:SF11">
    <property type="entry name" value="ESTERASE_LIPASE_THIOESTERASE DOMAIN-CONTAINING PROTEIN"/>
    <property type="match status" value="1"/>
</dbReference>
<feature type="domain" description="AB hydrolase-1" evidence="2">
    <location>
        <begin position="7"/>
        <end position="230"/>
    </location>
</feature>
<dbReference type="Gene3D" id="3.40.50.1820">
    <property type="entry name" value="alpha/beta hydrolase"/>
    <property type="match status" value="1"/>
</dbReference>
<keyword evidence="4" id="KW-1185">Reference proteome</keyword>
<reference evidence="3 4" key="1">
    <citation type="submission" date="2017-05" db="EMBL/GenBank/DDBJ databases">
        <title>Genome sequence for an aflatoxigenic pathogen of Argentinian peanut, Aspergillus arachidicola.</title>
        <authorList>
            <person name="Moore G."/>
            <person name="Beltz S.B."/>
            <person name="Mack B.M."/>
        </authorList>
    </citation>
    <scope>NUCLEOTIDE SEQUENCE [LARGE SCALE GENOMIC DNA]</scope>
    <source>
        <strain evidence="3 4">CBS 117610</strain>
    </source>
</reference>
<dbReference type="AlphaFoldDB" id="A0A2G7FNI3"/>
<feature type="compositionally biased region" description="Polar residues" evidence="1">
    <location>
        <begin position="434"/>
        <end position="466"/>
    </location>
</feature>
<dbReference type="InterPro" id="IPR052897">
    <property type="entry name" value="Sec-Metab_Biosynth_Hydrolase"/>
</dbReference>
<protein>
    <recommendedName>
        <fullName evidence="2">AB hydrolase-1 domain-containing protein</fullName>
    </recommendedName>
</protein>
<proteinExistence type="predicted"/>
<evidence type="ECO:0000256" key="1">
    <source>
        <dbReference type="SAM" id="MobiDB-lite"/>
    </source>
</evidence>
<evidence type="ECO:0000259" key="2">
    <source>
        <dbReference type="Pfam" id="PF12697"/>
    </source>
</evidence>
<accession>A0A2G7FNI3</accession>
<dbReference type="Proteomes" id="UP000231358">
    <property type="component" value="Unassembled WGS sequence"/>
</dbReference>